<dbReference type="Gene3D" id="1.10.580.10">
    <property type="entry name" value="Citrate Synthase, domain 1"/>
    <property type="match status" value="1"/>
</dbReference>
<dbReference type="InterPro" id="IPR016142">
    <property type="entry name" value="Citrate_synth-like_lrg_a-sub"/>
</dbReference>
<comment type="pathway">
    <text evidence="1">Carbohydrate metabolism; tricarboxylic acid cycle; isocitrate from oxaloacetate: step 1/2.</text>
</comment>
<keyword evidence="4" id="KW-0808">Transferase</keyword>
<accession>A0ABN7EPJ7</accession>
<keyword evidence="6" id="KW-1185">Reference proteome</keyword>
<comment type="similarity">
    <text evidence="2">Belongs to the citrate synthase family.</text>
</comment>
<evidence type="ECO:0000256" key="3">
    <source>
        <dbReference type="ARBA" id="ARBA00012972"/>
    </source>
</evidence>
<dbReference type="InterPro" id="IPR036969">
    <property type="entry name" value="Citrate_synthase_sf"/>
</dbReference>
<dbReference type="PANTHER" id="PTHR11739">
    <property type="entry name" value="CITRATE SYNTHASE"/>
    <property type="match status" value="1"/>
</dbReference>
<comment type="caution">
    <text evidence="5">The sequence shown here is derived from an EMBL/GenBank/DDBJ whole genome shotgun (WGS) entry which is preliminary data.</text>
</comment>
<dbReference type="EMBL" id="CADCST010000125">
    <property type="protein sequence ID" value="CAA9202063.1"/>
    <property type="molecule type" value="Genomic_DNA"/>
</dbReference>
<reference evidence="5 6" key="1">
    <citation type="submission" date="2020-02" db="EMBL/GenBank/DDBJ databases">
        <authorList>
            <person name="Criscuolo A."/>
        </authorList>
    </citation>
    <scope>NUCLEOTIDE SEQUENCE [LARGE SCALE GENOMIC DNA]</scope>
    <source>
        <strain evidence="5">CECT7796</strain>
    </source>
</reference>
<dbReference type="Gene3D" id="1.10.230.10">
    <property type="entry name" value="Cytochrome P450-Terp, domain 2"/>
    <property type="match status" value="1"/>
</dbReference>
<name>A0ABN7EPJ7_9FLAO</name>
<proteinExistence type="inferred from homology"/>
<dbReference type="PANTHER" id="PTHR11739:SF4">
    <property type="entry name" value="CITRATE SYNTHASE, PEROXISOMAL"/>
    <property type="match status" value="1"/>
</dbReference>
<evidence type="ECO:0000256" key="1">
    <source>
        <dbReference type="ARBA" id="ARBA00004751"/>
    </source>
</evidence>
<evidence type="ECO:0000256" key="2">
    <source>
        <dbReference type="ARBA" id="ARBA00010566"/>
    </source>
</evidence>
<evidence type="ECO:0000313" key="6">
    <source>
        <dbReference type="Proteomes" id="UP000474567"/>
    </source>
</evidence>
<dbReference type="InterPro" id="IPR016143">
    <property type="entry name" value="Citrate_synth-like_sm_a-sub"/>
</dbReference>
<protein>
    <recommendedName>
        <fullName evidence="3">citrate synthase (unknown stereospecificity)</fullName>
        <ecNumber evidence="3">2.3.3.16</ecNumber>
    </recommendedName>
</protein>
<organism evidence="5 6">
    <name type="scientific">Flavobacterium collinsii</name>
    <dbReference type="NCBI Taxonomy" id="1114861"/>
    <lineage>
        <taxon>Bacteria</taxon>
        <taxon>Pseudomonadati</taxon>
        <taxon>Bacteroidota</taxon>
        <taxon>Flavobacteriia</taxon>
        <taxon>Flavobacteriales</taxon>
        <taxon>Flavobacteriaceae</taxon>
        <taxon>Flavobacterium</taxon>
    </lineage>
</organism>
<evidence type="ECO:0000256" key="4">
    <source>
        <dbReference type="ARBA" id="ARBA00022679"/>
    </source>
</evidence>
<dbReference type="RefSeq" id="WP_173967905.1">
    <property type="nucleotide sequence ID" value="NZ_CADCST010000125.1"/>
</dbReference>
<dbReference type="EC" id="2.3.3.16" evidence="3"/>
<dbReference type="InterPro" id="IPR002020">
    <property type="entry name" value="Citrate_synthase"/>
</dbReference>
<dbReference type="Proteomes" id="UP000474567">
    <property type="component" value="Unassembled WGS sequence"/>
</dbReference>
<dbReference type="SUPFAM" id="SSF48256">
    <property type="entry name" value="Citrate synthase"/>
    <property type="match status" value="1"/>
</dbReference>
<dbReference type="Pfam" id="PF00285">
    <property type="entry name" value="Citrate_synt"/>
    <property type="match status" value="1"/>
</dbReference>
<evidence type="ECO:0000313" key="5">
    <source>
        <dbReference type="EMBL" id="CAA9202063.1"/>
    </source>
</evidence>
<sequence>MKYQGTKIDGPSFDPESLSVRGTDLNEIISEKNFFETVFHILAGTFPSASEQKAIETFFLASINSVSIEHEVFEQIQKTASATQSSIKGVIAGLLFDLDDEFLKTYNAYQLPNECFAKETAKGLFLIALLPLMLRIAADGKKGIRKDAATIYKTNSDAFIVTAFKTLFSKTAAAEHEIKIFEALLISWHAGFGYLTPSVLAPRVTAGTGASANMIIMSGFIAAGPHHIGASEAAFGLIAKLSSKTNEEVAQTIEELLVHKKIIPGFGHPLFKKDPRPDCLQSIWTSSGKNTKSQSIYLETTQLLKNHSGLNPNIDFITAAILSDLGVTDKSLVPGIGLFARSLAMIAHAEEKRQKPPFGAKSADARDFLTNNQINELSFD</sequence>
<gene>
    <name evidence="5" type="ORF">FLACOL7796_04080</name>
</gene>